<reference evidence="1 2" key="1">
    <citation type="submission" date="2019-05" db="EMBL/GenBank/DDBJ databases">
        <title>Another draft genome of Portunus trituberculatus and its Hox gene families provides insights of decapod evolution.</title>
        <authorList>
            <person name="Jeong J.-H."/>
            <person name="Song I."/>
            <person name="Kim S."/>
            <person name="Choi T."/>
            <person name="Kim D."/>
            <person name="Ryu S."/>
            <person name="Kim W."/>
        </authorList>
    </citation>
    <scope>NUCLEOTIDE SEQUENCE [LARGE SCALE GENOMIC DNA]</scope>
    <source>
        <tissue evidence="1">Muscle</tissue>
    </source>
</reference>
<comment type="caution">
    <text evidence="1">The sequence shown here is derived from an EMBL/GenBank/DDBJ whole genome shotgun (WGS) entry which is preliminary data.</text>
</comment>
<organism evidence="1 2">
    <name type="scientific">Portunus trituberculatus</name>
    <name type="common">Swimming crab</name>
    <name type="synonym">Neptunus trituberculatus</name>
    <dbReference type="NCBI Taxonomy" id="210409"/>
    <lineage>
        <taxon>Eukaryota</taxon>
        <taxon>Metazoa</taxon>
        <taxon>Ecdysozoa</taxon>
        <taxon>Arthropoda</taxon>
        <taxon>Crustacea</taxon>
        <taxon>Multicrustacea</taxon>
        <taxon>Malacostraca</taxon>
        <taxon>Eumalacostraca</taxon>
        <taxon>Eucarida</taxon>
        <taxon>Decapoda</taxon>
        <taxon>Pleocyemata</taxon>
        <taxon>Brachyura</taxon>
        <taxon>Eubrachyura</taxon>
        <taxon>Portunoidea</taxon>
        <taxon>Portunidae</taxon>
        <taxon>Portuninae</taxon>
        <taxon>Portunus</taxon>
    </lineage>
</organism>
<sequence length="11" mass="1200">MLLIMGTSHPT</sequence>
<dbReference type="EMBL" id="VSRR010008308">
    <property type="protein sequence ID" value="MPC48483.1"/>
    <property type="molecule type" value="Genomic_DNA"/>
</dbReference>
<proteinExistence type="predicted"/>
<dbReference type="Proteomes" id="UP000324222">
    <property type="component" value="Unassembled WGS sequence"/>
</dbReference>
<gene>
    <name evidence="1" type="ORF">E2C01_042256</name>
</gene>
<protein>
    <submittedName>
        <fullName evidence="1">Uncharacterized protein</fullName>
    </submittedName>
</protein>
<evidence type="ECO:0000313" key="1">
    <source>
        <dbReference type="EMBL" id="MPC48483.1"/>
    </source>
</evidence>
<evidence type="ECO:0000313" key="2">
    <source>
        <dbReference type="Proteomes" id="UP000324222"/>
    </source>
</evidence>
<name>A0A5B7FU46_PORTR</name>
<keyword evidence="2" id="KW-1185">Reference proteome</keyword>
<accession>A0A5B7FU46</accession>